<keyword evidence="1" id="KW-0343">GTPase activation</keyword>
<dbReference type="AlphaFoldDB" id="A0A914XLH4"/>
<dbReference type="InterPro" id="IPR000195">
    <property type="entry name" value="Rab-GAP-TBC_dom"/>
</dbReference>
<accession>A0A914XLH4</accession>
<organism evidence="4 5">
    <name type="scientific">Plectus sambesii</name>
    <dbReference type="NCBI Taxonomy" id="2011161"/>
    <lineage>
        <taxon>Eukaryota</taxon>
        <taxon>Metazoa</taxon>
        <taxon>Ecdysozoa</taxon>
        <taxon>Nematoda</taxon>
        <taxon>Chromadorea</taxon>
        <taxon>Plectida</taxon>
        <taxon>Plectina</taxon>
        <taxon>Plectoidea</taxon>
        <taxon>Plectidae</taxon>
        <taxon>Plectus</taxon>
    </lineage>
</organism>
<dbReference type="PANTHER" id="PTHR22957:SF333">
    <property type="entry name" value="TBC1 DOMAIN FAMILY MEMBER 25"/>
    <property type="match status" value="1"/>
</dbReference>
<dbReference type="SUPFAM" id="SSF47923">
    <property type="entry name" value="Ypt/Rab-GAP domain of gyp1p"/>
    <property type="match status" value="2"/>
</dbReference>
<evidence type="ECO:0000256" key="2">
    <source>
        <dbReference type="SAM" id="MobiDB-lite"/>
    </source>
</evidence>
<dbReference type="SMART" id="SM00164">
    <property type="entry name" value="TBC"/>
    <property type="match status" value="1"/>
</dbReference>
<dbReference type="Pfam" id="PF00566">
    <property type="entry name" value="RabGAP-TBC"/>
    <property type="match status" value="1"/>
</dbReference>
<sequence>MSVVAPTRPEEQRRRRERVCSVASGEVVHVRAKKYAGRVDENGPNAVRFSVDPNLTTFEVLRDILGRAFQAGDRRIIIWYLVSRRTGEPDRYLPMLSDYDFNAATNFTPPNLFLKVDLRTSSSADDEEWSVLESDDLPSPPPVPTLPPASPETSPTSEAKPSALASWANRFASKLSLLTSAVSKTNDKYLLDTEEPTDQKSKEKPPLSDTQFRSFLDESGRLRDEKRFRQAVYQGGVEPSLRPVVWRFLLDVYPVGLTGEQRIEYCKALANKYAVQKASWQNRLKRGRFADEHLRYVANAVRKDVIRTDRSHPFFAGGGDDDNENVLALFNLLYTYALCHPSVGYCQGMSDLAAPLLVVMRDEADAYVCFCALMRRLRANFSCDGRSMTSKFNHLSRLLQFYDAVFFEYLRETHSDDLLFCYRWLLLELKREFVFDDALRVMETTWACMQAQPPVGTLTVYDVDLSLAFDVHHTPSLSVSVPVKRSESCDGLSTIREEEATLVESTALFAEAMQSAAEEEVAMAASPTRKLQPQLRRFLQQSRALHTVHSCPGGMDEGEMERERGDHGKQHDGVCHASVMRSLVLGGKADPLHSYVPIPSTISSPNLHSYAATRVLSYPPMKNGYGRLSGTPPACESCNLEPRSFDLNVNDEQKTIDRDDDDDNAFHIDSDDEGEDDGEEKEAERSVLGPMDLHLQALTTAGPAESERRLKPCGEHHVADNDELERTLSTRPGEFLSPVEVAQLRARAEDALSPIPLAREATHDEQDSRELTLADIYDICVAQTVFTDVSMSSSALSETRSRQVSGVSLSV</sequence>
<dbReference type="GO" id="GO:1901096">
    <property type="term" value="P:regulation of autophagosome maturation"/>
    <property type="evidence" value="ECO:0007669"/>
    <property type="project" value="TreeGrafter"/>
</dbReference>
<keyword evidence="4" id="KW-1185">Reference proteome</keyword>
<reference evidence="5" key="1">
    <citation type="submission" date="2022-11" db="UniProtKB">
        <authorList>
            <consortium name="WormBaseParasite"/>
        </authorList>
    </citation>
    <scope>IDENTIFICATION</scope>
</reference>
<dbReference type="WBParaSite" id="PSAMB.scaffold8871size5676.g31882.t1">
    <property type="protein sequence ID" value="PSAMB.scaffold8871size5676.g31882.t1"/>
    <property type="gene ID" value="PSAMB.scaffold8871size5676.g31882"/>
</dbReference>
<feature type="compositionally biased region" description="Pro residues" evidence="2">
    <location>
        <begin position="138"/>
        <end position="150"/>
    </location>
</feature>
<name>A0A914XLH4_9BILA</name>
<protein>
    <submittedName>
        <fullName evidence="5">Rab-GAP TBC domain-containing protein</fullName>
    </submittedName>
</protein>
<feature type="domain" description="Rab-GAP TBC" evidence="3">
    <location>
        <begin position="236"/>
        <end position="449"/>
    </location>
</feature>
<feature type="region of interest" description="Disordered" evidence="2">
    <location>
        <begin position="548"/>
        <end position="571"/>
    </location>
</feature>
<feature type="compositionally biased region" description="Acidic residues" evidence="2">
    <location>
        <begin position="670"/>
        <end position="681"/>
    </location>
</feature>
<feature type="region of interest" description="Disordered" evidence="2">
    <location>
        <begin position="127"/>
        <end position="161"/>
    </location>
</feature>
<dbReference type="Gene3D" id="1.10.8.270">
    <property type="entry name" value="putative rabgap domain of human tbc1 domain family member 14 like domains"/>
    <property type="match status" value="1"/>
</dbReference>
<evidence type="ECO:0000256" key="1">
    <source>
        <dbReference type="ARBA" id="ARBA00022468"/>
    </source>
</evidence>
<feature type="compositionally biased region" description="Basic and acidic residues" evidence="2">
    <location>
        <begin position="189"/>
        <end position="206"/>
    </location>
</feature>
<dbReference type="PROSITE" id="PS50086">
    <property type="entry name" value="TBC_RABGAP"/>
    <property type="match status" value="1"/>
</dbReference>
<feature type="compositionally biased region" description="Basic and acidic residues" evidence="2">
    <location>
        <begin position="561"/>
        <end position="571"/>
    </location>
</feature>
<proteinExistence type="predicted"/>
<evidence type="ECO:0000313" key="4">
    <source>
        <dbReference type="Proteomes" id="UP000887566"/>
    </source>
</evidence>
<evidence type="ECO:0000313" key="5">
    <source>
        <dbReference type="WBParaSite" id="PSAMB.scaffold8871size5676.g31882.t1"/>
    </source>
</evidence>
<dbReference type="GO" id="GO:0005776">
    <property type="term" value="C:autophagosome"/>
    <property type="evidence" value="ECO:0007669"/>
    <property type="project" value="TreeGrafter"/>
</dbReference>
<dbReference type="InterPro" id="IPR035969">
    <property type="entry name" value="Rab-GAP_TBC_sf"/>
</dbReference>
<evidence type="ECO:0000259" key="3">
    <source>
        <dbReference type="PROSITE" id="PS50086"/>
    </source>
</evidence>
<feature type="region of interest" description="Disordered" evidence="2">
    <location>
        <begin position="189"/>
        <end position="210"/>
    </location>
</feature>
<feature type="region of interest" description="Disordered" evidence="2">
    <location>
        <begin position="653"/>
        <end position="687"/>
    </location>
</feature>
<dbReference type="GO" id="GO:0005096">
    <property type="term" value="F:GTPase activator activity"/>
    <property type="evidence" value="ECO:0007669"/>
    <property type="project" value="UniProtKB-KW"/>
</dbReference>
<dbReference type="PANTHER" id="PTHR22957">
    <property type="entry name" value="TBC1 DOMAIN FAMILY MEMBER GTPASE-ACTIVATING PROTEIN"/>
    <property type="match status" value="1"/>
</dbReference>
<dbReference type="Gene3D" id="1.10.472.80">
    <property type="entry name" value="Ypt/Rab-GAP domain of gyp1p, domain 3"/>
    <property type="match status" value="1"/>
</dbReference>
<feature type="compositionally biased region" description="Acidic residues" evidence="2">
    <location>
        <begin position="127"/>
        <end position="136"/>
    </location>
</feature>
<dbReference type="Proteomes" id="UP000887566">
    <property type="component" value="Unplaced"/>
</dbReference>